<name>A0AAD5PEA7_9FUNG</name>
<dbReference type="AlphaFoldDB" id="A0AAD5PEA7"/>
<dbReference type="Proteomes" id="UP001209540">
    <property type="component" value="Unassembled WGS sequence"/>
</dbReference>
<sequence>MIFAVTIDFFLIFIVRIYACFVYYVTTSDYSLFFYVWTTGITWIFGCGCIWIQLDCLKSLFT</sequence>
<feature type="transmembrane region" description="Helical" evidence="1">
    <location>
        <begin position="32"/>
        <end position="54"/>
    </location>
</feature>
<keyword evidence="1" id="KW-1133">Transmembrane helix</keyword>
<organism evidence="2 3">
    <name type="scientific">Phascolomyces articulosus</name>
    <dbReference type="NCBI Taxonomy" id="60185"/>
    <lineage>
        <taxon>Eukaryota</taxon>
        <taxon>Fungi</taxon>
        <taxon>Fungi incertae sedis</taxon>
        <taxon>Mucoromycota</taxon>
        <taxon>Mucoromycotina</taxon>
        <taxon>Mucoromycetes</taxon>
        <taxon>Mucorales</taxon>
        <taxon>Lichtheimiaceae</taxon>
        <taxon>Phascolomyces</taxon>
    </lineage>
</organism>
<evidence type="ECO:0000256" key="1">
    <source>
        <dbReference type="SAM" id="Phobius"/>
    </source>
</evidence>
<dbReference type="EMBL" id="JAIXMP010000012">
    <property type="protein sequence ID" value="KAI9264235.1"/>
    <property type="molecule type" value="Genomic_DNA"/>
</dbReference>
<proteinExistence type="predicted"/>
<keyword evidence="1" id="KW-0472">Membrane</keyword>
<protein>
    <submittedName>
        <fullName evidence="2">Uncharacterized protein</fullName>
    </submittedName>
</protein>
<reference evidence="2" key="2">
    <citation type="submission" date="2023-02" db="EMBL/GenBank/DDBJ databases">
        <authorList>
            <consortium name="DOE Joint Genome Institute"/>
            <person name="Mondo S.J."/>
            <person name="Chang Y."/>
            <person name="Wang Y."/>
            <person name="Ahrendt S."/>
            <person name="Andreopoulos W."/>
            <person name="Barry K."/>
            <person name="Beard J."/>
            <person name="Benny G.L."/>
            <person name="Blankenship S."/>
            <person name="Bonito G."/>
            <person name="Cuomo C."/>
            <person name="Desiro A."/>
            <person name="Gervers K.A."/>
            <person name="Hundley H."/>
            <person name="Kuo A."/>
            <person name="LaButti K."/>
            <person name="Lang B.F."/>
            <person name="Lipzen A."/>
            <person name="O'Donnell K."/>
            <person name="Pangilinan J."/>
            <person name="Reynolds N."/>
            <person name="Sandor L."/>
            <person name="Smith M.W."/>
            <person name="Tsang A."/>
            <person name="Grigoriev I.V."/>
            <person name="Stajich J.E."/>
            <person name="Spatafora J.W."/>
        </authorList>
    </citation>
    <scope>NUCLEOTIDE SEQUENCE</scope>
    <source>
        <strain evidence="2">RSA 2281</strain>
    </source>
</reference>
<keyword evidence="1" id="KW-0812">Transmembrane</keyword>
<comment type="caution">
    <text evidence="2">The sequence shown here is derived from an EMBL/GenBank/DDBJ whole genome shotgun (WGS) entry which is preliminary data.</text>
</comment>
<evidence type="ECO:0000313" key="3">
    <source>
        <dbReference type="Proteomes" id="UP001209540"/>
    </source>
</evidence>
<keyword evidence="3" id="KW-1185">Reference proteome</keyword>
<evidence type="ECO:0000313" key="2">
    <source>
        <dbReference type="EMBL" id="KAI9264235.1"/>
    </source>
</evidence>
<gene>
    <name evidence="2" type="ORF">BDA99DRAFT_508783</name>
</gene>
<accession>A0AAD5PEA7</accession>
<reference evidence="2" key="1">
    <citation type="journal article" date="2022" name="IScience">
        <title>Evolution of zygomycete secretomes and the origins of terrestrial fungal ecologies.</title>
        <authorList>
            <person name="Chang Y."/>
            <person name="Wang Y."/>
            <person name="Mondo S."/>
            <person name="Ahrendt S."/>
            <person name="Andreopoulos W."/>
            <person name="Barry K."/>
            <person name="Beard J."/>
            <person name="Benny G.L."/>
            <person name="Blankenship S."/>
            <person name="Bonito G."/>
            <person name="Cuomo C."/>
            <person name="Desiro A."/>
            <person name="Gervers K.A."/>
            <person name="Hundley H."/>
            <person name="Kuo A."/>
            <person name="LaButti K."/>
            <person name="Lang B.F."/>
            <person name="Lipzen A."/>
            <person name="O'Donnell K."/>
            <person name="Pangilinan J."/>
            <person name="Reynolds N."/>
            <person name="Sandor L."/>
            <person name="Smith M.E."/>
            <person name="Tsang A."/>
            <person name="Grigoriev I.V."/>
            <person name="Stajich J.E."/>
            <person name="Spatafora J.W."/>
        </authorList>
    </citation>
    <scope>NUCLEOTIDE SEQUENCE</scope>
    <source>
        <strain evidence="2">RSA 2281</strain>
    </source>
</reference>
<feature type="transmembrane region" description="Helical" evidence="1">
    <location>
        <begin position="7"/>
        <end position="26"/>
    </location>
</feature>